<dbReference type="RefSeq" id="WP_344053247.1">
    <property type="nucleotide sequence ID" value="NZ_BAAAPK010000001.1"/>
</dbReference>
<feature type="transmembrane region" description="Helical" evidence="1">
    <location>
        <begin position="134"/>
        <end position="160"/>
    </location>
</feature>
<feature type="transmembrane region" description="Helical" evidence="1">
    <location>
        <begin position="166"/>
        <end position="187"/>
    </location>
</feature>
<evidence type="ECO:0008006" key="4">
    <source>
        <dbReference type="Google" id="ProtNLM"/>
    </source>
</evidence>
<feature type="transmembrane region" description="Helical" evidence="1">
    <location>
        <begin position="103"/>
        <end position="122"/>
    </location>
</feature>
<evidence type="ECO:0000313" key="3">
    <source>
        <dbReference type="Proteomes" id="UP001500596"/>
    </source>
</evidence>
<keyword evidence="3" id="KW-1185">Reference proteome</keyword>
<keyword evidence="1" id="KW-0812">Transmembrane</keyword>
<dbReference type="EMBL" id="BAAAPK010000001">
    <property type="protein sequence ID" value="GAA1672251.1"/>
    <property type="molecule type" value="Genomic_DNA"/>
</dbReference>
<sequence length="202" mass="20670">MSAWRIVARGWRVFVPVVLINAVVQAATVAPALTPEPGAGFLALAAASFLAFSAASAAVAVAARAAVVGGRMPWPRWWVWFGSVLAVLAMTASALLSPIAVPFAAVLALVVMPGIAAGDGLAGVRVFARRPWRAILLSIGSLLSIVVLWVGALLLGFFITGAIAAFATWLVSGAIAVVLVGAWTSLVSETARAGHAQHGSRP</sequence>
<keyword evidence="1" id="KW-1133">Transmembrane helix</keyword>
<name>A0ABN2GJK7_9MICO</name>
<reference evidence="2 3" key="1">
    <citation type="journal article" date="2019" name="Int. J. Syst. Evol. Microbiol.">
        <title>The Global Catalogue of Microorganisms (GCM) 10K type strain sequencing project: providing services to taxonomists for standard genome sequencing and annotation.</title>
        <authorList>
            <consortium name="The Broad Institute Genomics Platform"/>
            <consortium name="The Broad Institute Genome Sequencing Center for Infectious Disease"/>
            <person name="Wu L."/>
            <person name="Ma J."/>
        </authorList>
    </citation>
    <scope>NUCLEOTIDE SEQUENCE [LARGE SCALE GENOMIC DNA]</scope>
    <source>
        <strain evidence="2 3">JCM 15575</strain>
    </source>
</reference>
<comment type="caution">
    <text evidence="2">The sequence shown here is derived from an EMBL/GenBank/DDBJ whole genome shotgun (WGS) entry which is preliminary data.</text>
</comment>
<evidence type="ECO:0000256" key="1">
    <source>
        <dbReference type="SAM" id="Phobius"/>
    </source>
</evidence>
<accession>A0ABN2GJK7</accession>
<keyword evidence="1" id="KW-0472">Membrane</keyword>
<proteinExistence type="predicted"/>
<feature type="transmembrane region" description="Helical" evidence="1">
    <location>
        <begin position="42"/>
        <end position="65"/>
    </location>
</feature>
<organism evidence="2 3">
    <name type="scientific">Microbacterium lacus</name>
    <dbReference type="NCBI Taxonomy" id="415217"/>
    <lineage>
        <taxon>Bacteria</taxon>
        <taxon>Bacillati</taxon>
        <taxon>Actinomycetota</taxon>
        <taxon>Actinomycetes</taxon>
        <taxon>Micrococcales</taxon>
        <taxon>Microbacteriaceae</taxon>
        <taxon>Microbacterium</taxon>
    </lineage>
</organism>
<evidence type="ECO:0000313" key="2">
    <source>
        <dbReference type="EMBL" id="GAA1672251.1"/>
    </source>
</evidence>
<gene>
    <name evidence="2" type="ORF">GCM10009807_15430</name>
</gene>
<dbReference type="Proteomes" id="UP001500596">
    <property type="component" value="Unassembled WGS sequence"/>
</dbReference>
<feature type="transmembrane region" description="Helical" evidence="1">
    <location>
        <begin position="77"/>
        <end position="97"/>
    </location>
</feature>
<protein>
    <recommendedName>
        <fullName evidence="4">DUF308 domain-containing protein</fullName>
    </recommendedName>
</protein>